<evidence type="ECO:0000313" key="2">
    <source>
        <dbReference type="EMBL" id="KAJ1929752.1"/>
    </source>
</evidence>
<feature type="region of interest" description="Disordered" evidence="1">
    <location>
        <begin position="395"/>
        <end position="433"/>
    </location>
</feature>
<keyword evidence="3" id="KW-1185">Reference proteome</keyword>
<dbReference type="OrthoDB" id="436852at2759"/>
<gene>
    <name evidence="2" type="ORF">IWQ60_000904</name>
</gene>
<feature type="compositionally biased region" description="Polar residues" evidence="1">
    <location>
        <begin position="316"/>
        <end position="331"/>
    </location>
</feature>
<feature type="region of interest" description="Disordered" evidence="1">
    <location>
        <begin position="934"/>
        <end position="953"/>
    </location>
</feature>
<feature type="region of interest" description="Disordered" evidence="1">
    <location>
        <begin position="1"/>
        <end position="85"/>
    </location>
</feature>
<feature type="compositionally biased region" description="Basic residues" evidence="1">
    <location>
        <begin position="943"/>
        <end position="953"/>
    </location>
</feature>
<sequence length="1202" mass="124934">MKPRKTSQTMTAKPWSTNGRSSAPSAVRDRIPTSRKSAATAPKTEKRAQARRPPKTSSAAQVKPKPGIVMGTLPPLLSAGSGSDDDLDICPVCDSECTCSGGTGKPSALAASSRLLASSSAAPTPAGHRAGKATRPITGGGGKKLGAKPPRPTSIFSSSPVKAARRTPATADLGGSDSLSDVNISDWSSEEDNLLLRLSPPPPRPPPGRGAGRGKNDIGPPPSTRPVKLQPSGKKVGKIIKPTAAPPPPAAWDSELSGHDSALDASDSDLDHDDGALVAALDAEDLVGSDVDAAEAAAIQQEFAARSIVDGELSDHTSSTFGYDYSPSSSDAEADEGEMYDEIQFEVANPPGLATEETAATTKHQEPSNWSSAGGIDPLEYAYALGWESWASMGSGTDGSSTNGSDSSAPASPVNRPAGGPVTPRNSPVPNLLHLASPATLSSDYLNASVSDQEPASRPASPTAASVAMMNLPITTVALDPFLPRPLPEPATVPSAAATLSSRDTVDYTTAPTPAPTPLHPTDALFAQLDLSYVDALIDQNLFLPDHPDALSAALSAFPLSMMVDDSDMTAAHRNRLALASLDLEVPGALVSPIRPQPVPADFRRSVSTTVLELASPAVPNPTPNDLQQLPPSPPGLASGTEGSGRWPTPAEAYVPSRHGNEDESGSDADSVVSLTLEDPPPLLLDPVSPGVLSSSTSCSDPVPSLLETSVLMFKKKNRLKRARRKWGDGAPQLLQPSPGKTWVLSRARPAGSPLRKSLATPALATTPWEGGRLLPILDHQRNGAPESPTPGPLSAVIQIEDLMDTENLATEVQHPAKGRPMLPPVLPTTSPVQPTMAASTADGHCQEATEAWAATSHSRWDHIPIHSFRASRSQVGLRESRKSPFTYADALKFGARWQQRQGSAAPATVRGSNVLWNNSAAAATLASTATALSSGAFGGSGSRKRRPLQRRPLGRMVADALGLPTSPDDATSDEEAAVASRPQLLRPSTRKRRRQGLETTTATTATSPGVSKRTRTSSLASMATNILSAPGHRRRPSLGAVGTTDQTAVGPSSLVVSNLPNSVDQSSALLHNWGAGNTFTDSLAEWPLEIDPAELGLSEMEQIDLMTAAMVSLPNDDDDDDIGGEAEHGDEGDGMDYDLPPEDSGSETRDTVSVDRGTAPLATPVGDSGLPLDLRHGTATAGGRRPSAPLADESSDVDIDG</sequence>
<feature type="compositionally biased region" description="Polar residues" evidence="1">
    <location>
        <begin position="177"/>
        <end position="187"/>
    </location>
</feature>
<dbReference type="EMBL" id="JANBPT010000025">
    <property type="protein sequence ID" value="KAJ1929752.1"/>
    <property type="molecule type" value="Genomic_DNA"/>
</dbReference>
<feature type="region of interest" description="Disordered" evidence="1">
    <location>
        <begin position="316"/>
        <end position="375"/>
    </location>
</feature>
<evidence type="ECO:0000256" key="1">
    <source>
        <dbReference type="SAM" id="MobiDB-lite"/>
    </source>
</evidence>
<protein>
    <submittedName>
        <fullName evidence="2">Uncharacterized protein</fullName>
    </submittedName>
</protein>
<feature type="compositionally biased region" description="Acidic residues" evidence="1">
    <location>
        <begin position="1133"/>
        <end position="1146"/>
    </location>
</feature>
<feature type="compositionally biased region" description="Polar residues" evidence="1">
    <location>
        <begin position="358"/>
        <end position="372"/>
    </location>
</feature>
<dbReference type="AlphaFoldDB" id="A0A9W8DX41"/>
<comment type="caution">
    <text evidence="2">The sequence shown here is derived from an EMBL/GenBank/DDBJ whole genome shotgun (WGS) entry which is preliminary data.</text>
</comment>
<feature type="compositionally biased region" description="Polar residues" evidence="1">
    <location>
        <begin position="1"/>
        <end position="24"/>
    </location>
</feature>
<reference evidence="2" key="1">
    <citation type="submission" date="2022-07" db="EMBL/GenBank/DDBJ databases">
        <title>Phylogenomic reconstructions and comparative analyses of Kickxellomycotina fungi.</title>
        <authorList>
            <person name="Reynolds N.K."/>
            <person name="Stajich J.E."/>
            <person name="Barry K."/>
            <person name="Grigoriev I.V."/>
            <person name="Crous P."/>
            <person name="Smith M.E."/>
        </authorList>
    </citation>
    <scope>NUCLEOTIDE SEQUENCE</scope>
    <source>
        <strain evidence="2">RSA 861</strain>
    </source>
</reference>
<feature type="region of interest" description="Disordered" evidence="1">
    <location>
        <begin position="115"/>
        <end position="272"/>
    </location>
</feature>
<evidence type="ECO:0000313" key="3">
    <source>
        <dbReference type="Proteomes" id="UP001150569"/>
    </source>
</evidence>
<feature type="region of interest" description="Disordered" evidence="1">
    <location>
        <begin position="616"/>
        <end position="674"/>
    </location>
</feature>
<accession>A0A9W8DX41</accession>
<feature type="compositionally biased region" description="Acidic residues" evidence="1">
    <location>
        <begin position="1116"/>
        <end position="1125"/>
    </location>
</feature>
<feature type="region of interest" description="Disordered" evidence="1">
    <location>
        <begin position="1113"/>
        <end position="1202"/>
    </location>
</feature>
<dbReference type="Proteomes" id="UP001150569">
    <property type="component" value="Unassembled WGS sequence"/>
</dbReference>
<feature type="compositionally biased region" description="Acidic residues" evidence="1">
    <location>
        <begin position="332"/>
        <end position="344"/>
    </location>
</feature>
<name>A0A9W8DX41_9FUNG</name>
<proteinExistence type="predicted"/>
<feature type="compositionally biased region" description="Low complexity" evidence="1">
    <location>
        <begin position="395"/>
        <end position="408"/>
    </location>
</feature>
<feature type="region of interest" description="Disordered" evidence="1">
    <location>
        <begin position="961"/>
        <end position="1018"/>
    </location>
</feature>
<feature type="compositionally biased region" description="Pro residues" evidence="1">
    <location>
        <begin position="199"/>
        <end position="208"/>
    </location>
</feature>
<organism evidence="2 3">
    <name type="scientific">Tieghemiomyces parasiticus</name>
    <dbReference type="NCBI Taxonomy" id="78921"/>
    <lineage>
        <taxon>Eukaryota</taxon>
        <taxon>Fungi</taxon>
        <taxon>Fungi incertae sedis</taxon>
        <taxon>Zoopagomycota</taxon>
        <taxon>Kickxellomycotina</taxon>
        <taxon>Dimargaritomycetes</taxon>
        <taxon>Dimargaritales</taxon>
        <taxon>Dimargaritaceae</taxon>
        <taxon>Tieghemiomyces</taxon>
    </lineage>
</organism>